<dbReference type="Proteomes" id="UP000478052">
    <property type="component" value="Unassembled WGS sequence"/>
</dbReference>
<organism evidence="2 3">
    <name type="scientific">Aphis craccivora</name>
    <name type="common">Cowpea aphid</name>
    <dbReference type="NCBI Taxonomy" id="307492"/>
    <lineage>
        <taxon>Eukaryota</taxon>
        <taxon>Metazoa</taxon>
        <taxon>Ecdysozoa</taxon>
        <taxon>Arthropoda</taxon>
        <taxon>Hexapoda</taxon>
        <taxon>Insecta</taxon>
        <taxon>Pterygota</taxon>
        <taxon>Neoptera</taxon>
        <taxon>Paraneoptera</taxon>
        <taxon>Hemiptera</taxon>
        <taxon>Sternorrhyncha</taxon>
        <taxon>Aphidomorpha</taxon>
        <taxon>Aphidoidea</taxon>
        <taxon>Aphididae</taxon>
        <taxon>Aphidini</taxon>
        <taxon>Aphis</taxon>
        <taxon>Aphis</taxon>
    </lineage>
</organism>
<feature type="domain" description="TTF-type" evidence="1">
    <location>
        <begin position="100"/>
        <end position="190"/>
    </location>
</feature>
<dbReference type="Pfam" id="PF14291">
    <property type="entry name" value="DUF4371"/>
    <property type="match status" value="1"/>
</dbReference>
<dbReference type="SUPFAM" id="SSF53098">
    <property type="entry name" value="Ribonuclease H-like"/>
    <property type="match status" value="1"/>
</dbReference>
<dbReference type="PANTHER" id="PTHR46289:SF14">
    <property type="entry name" value="DUF4371 DOMAIN-CONTAINING PROTEIN"/>
    <property type="match status" value="1"/>
</dbReference>
<protein>
    <submittedName>
        <fullName evidence="2">Zinc finger MYM-type protein 1-like</fullName>
    </submittedName>
</protein>
<proteinExistence type="predicted"/>
<dbReference type="PANTHER" id="PTHR46289">
    <property type="entry name" value="52 KDA REPRESSOR OF THE INHIBITOR OF THE PROTEIN KINASE-LIKE PROTEIN-RELATED"/>
    <property type="match status" value="1"/>
</dbReference>
<gene>
    <name evidence="2" type="ORF">FWK35_00025039</name>
</gene>
<dbReference type="InterPro" id="IPR008906">
    <property type="entry name" value="HATC_C_dom"/>
</dbReference>
<reference evidence="2 3" key="1">
    <citation type="submission" date="2019-08" db="EMBL/GenBank/DDBJ databases">
        <title>Whole genome of Aphis craccivora.</title>
        <authorList>
            <person name="Voronova N.V."/>
            <person name="Shulinski R.S."/>
            <person name="Bandarenka Y.V."/>
            <person name="Zhorov D.G."/>
            <person name="Warner D."/>
        </authorList>
    </citation>
    <scope>NUCLEOTIDE SEQUENCE [LARGE SCALE GENOMIC DNA]</scope>
    <source>
        <strain evidence="2">180601</strain>
        <tissue evidence="2">Whole Body</tissue>
    </source>
</reference>
<dbReference type="OrthoDB" id="6597738at2759"/>
<evidence type="ECO:0000313" key="2">
    <source>
        <dbReference type="EMBL" id="KAF0734120.1"/>
    </source>
</evidence>
<evidence type="ECO:0000259" key="1">
    <source>
        <dbReference type="SMART" id="SM00597"/>
    </source>
</evidence>
<dbReference type="SMART" id="SM00597">
    <property type="entry name" value="ZnF_TTF"/>
    <property type="match status" value="1"/>
</dbReference>
<dbReference type="InterPro" id="IPR052958">
    <property type="entry name" value="IFN-induced_PKR_regulator"/>
</dbReference>
<accession>A0A6G0X2W0</accession>
<dbReference type="GO" id="GO:0046983">
    <property type="term" value="F:protein dimerization activity"/>
    <property type="evidence" value="ECO:0007669"/>
    <property type="project" value="InterPro"/>
</dbReference>
<name>A0A6G0X2W0_APHCR</name>
<dbReference type="EMBL" id="VUJU01008205">
    <property type="protein sequence ID" value="KAF0734120.1"/>
    <property type="molecule type" value="Genomic_DNA"/>
</dbReference>
<comment type="caution">
    <text evidence="2">The sequence shown here is derived from an EMBL/GenBank/DDBJ whole genome shotgun (WGS) entry which is preliminary data.</text>
</comment>
<evidence type="ECO:0000313" key="3">
    <source>
        <dbReference type="Proteomes" id="UP000478052"/>
    </source>
</evidence>
<dbReference type="AlphaFoldDB" id="A0A6G0X2W0"/>
<dbReference type="InterPro" id="IPR025398">
    <property type="entry name" value="DUF4371"/>
</dbReference>
<dbReference type="InterPro" id="IPR012337">
    <property type="entry name" value="RNaseH-like_sf"/>
</dbReference>
<keyword evidence="3" id="KW-1185">Reference proteome</keyword>
<sequence>MENLSNPNEKTKKRAITNYFTRVTNVRGASSEIVTQTHPVSELYSAQNTDRNQVIEPRNNDVALFVNCSLTDEQKHLILVKPWIPPTTYAFPITEQNKKRKLKFQFKWFTTYNWLVYSELQEGAFCKFCMVFATTGGVGQQKLGALTLTAFKNWKKAKEVRVFNDHSNYDYHKLSVVKAEGFLNIYSNKKPSIINALDDDRVKIIKQNRERLIPIIECILLCGYQEIPLRGSNDFGPINFKTSTHNEGNFRAILKYKTKDIESLKSHLESDTRNKYLSPQIQNEIINICGDILTKKLVDKVNKSQCFSVMADETTDVSVSEQLTICVRYLSGTGSNIEINEDFLKFYEISSLTGNDLASAILNGLNSCGVDCDFLFGEGYDGAANMAGRFKGAQTVIRSKHPKALYVHCAAHSLNLAVSSACNIPSIRNCLGIVEKYYCFFNFPKRNHELLKVINNGDWQPNVKSLKRLCMTRWVQRYDAINDFIELFPCVVTALNNISEWNDGSGTSTDASMLLNAIDSEFLVALQVIKVLFSFGLPLCKQLQKKNIDLREMISLANISIKVLDNLRENVDHEFKKIFKEAQRLAEMLDFEISVKRLANRQKHRSNYIISSDDPEDYYRVSICIPFIESFIYQLNERFLAHQNIFKGFQCLFDDTNSDHTDFEALVSFYLPQIDLTTAICELQIWKQKGKCVAVGSDYTNALDAIKHCDPIIFPNIFTLLKMLCTLPVSTATPERTFSSLKRVKTYLRNSMKEDRLNGLVLLSYYRNIEITPEEVLDELAKKKRKIDLIL</sequence>
<dbReference type="InterPro" id="IPR006580">
    <property type="entry name" value="Znf_TTF"/>
</dbReference>
<dbReference type="Pfam" id="PF05699">
    <property type="entry name" value="Dimer_Tnp_hAT"/>
    <property type="match status" value="1"/>
</dbReference>